<organism evidence="8 9">
    <name type="scientific">Saccharopolyspora erythraea</name>
    <name type="common">Streptomyces erythraeus</name>
    <dbReference type="NCBI Taxonomy" id="1836"/>
    <lineage>
        <taxon>Bacteria</taxon>
        <taxon>Bacillati</taxon>
        <taxon>Actinomycetota</taxon>
        <taxon>Actinomycetes</taxon>
        <taxon>Pseudonocardiales</taxon>
        <taxon>Pseudonocardiaceae</taxon>
        <taxon>Saccharopolyspora</taxon>
    </lineage>
</organism>
<gene>
    <name evidence="8" type="ORF">GCM10009533_43990</name>
</gene>
<name>A0ABP3NET3_SACER</name>
<dbReference type="InterPro" id="IPR015590">
    <property type="entry name" value="Aldehyde_DH_dom"/>
</dbReference>
<evidence type="ECO:0000313" key="9">
    <source>
        <dbReference type="Proteomes" id="UP001500729"/>
    </source>
</evidence>
<sequence length="488" mass="51155">MTSSPDRLRFYVDGAWRQPSGTERYSLLEAATGEPLGTAAMATPEDVDAAVRAARRAFDAGEWGSASAEERSKLLHRFADALSARAEATSTLVSRENGMPIGLSRVANGAGPVAQLRRYADLVAGMELERPRPSPLGSTIVRREPVGVVAAITPWNYPQSLAMAKIAPALAVGCTVVLKPSPETALDAYVLADAAEEAGLPPGVLNVVAGGRETGAAVVAHPGVDKVAFTGSTAAGRAVGAECGRQVKRFMLELGGKSAAIVLDDCDLDVLRAGLETASFRNNGQTCSAQTRVLAPRSRYDEVVEAVVGVAEDLVLGNPLDPSVTCGPMVTEEHRERVLGYVRAARDSGAVLACGGGRPAGLDRGWFVEPTVFVDVDNSAPLAREEVFGPVLAVIPYDGEDEAVEIANDSEYGLAGSVWTSDDERGLDVCRRVRTGTIGINYYSLDFGAPFGGVKQSGVGRELGPEAVDGYLEYKSIYAGADRLSGSS</sequence>
<proteinExistence type="inferred from homology"/>
<dbReference type="PANTHER" id="PTHR42804:SF1">
    <property type="entry name" value="ALDEHYDE DEHYDROGENASE-RELATED"/>
    <property type="match status" value="1"/>
</dbReference>
<protein>
    <recommendedName>
        <fullName evidence="3">aldehyde dehydrogenase (NAD(+))</fullName>
        <ecNumber evidence="3">1.2.1.3</ecNumber>
    </recommendedName>
</protein>
<dbReference type="EMBL" id="BAAAGS010000031">
    <property type="protein sequence ID" value="GAA0540094.1"/>
    <property type="molecule type" value="Genomic_DNA"/>
</dbReference>
<dbReference type="Pfam" id="PF00171">
    <property type="entry name" value="Aldedh"/>
    <property type="match status" value="1"/>
</dbReference>
<dbReference type="PROSITE" id="PS00070">
    <property type="entry name" value="ALDEHYDE_DEHYDR_CYS"/>
    <property type="match status" value="1"/>
</dbReference>
<dbReference type="RefSeq" id="WP_009946349.1">
    <property type="nucleotide sequence ID" value="NZ_BAAAGS010000031.1"/>
</dbReference>
<dbReference type="EC" id="1.2.1.3" evidence="3"/>
<feature type="domain" description="Aldehyde dehydrogenase" evidence="7">
    <location>
        <begin position="16"/>
        <end position="477"/>
    </location>
</feature>
<evidence type="ECO:0000256" key="2">
    <source>
        <dbReference type="ARBA" id="ARBA00023002"/>
    </source>
</evidence>
<dbReference type="CDD" id="cd07139">
    <property type="entry name" value="ALDH_AldA-Rv0768"/>
    <property type="match status" value="1"/>
</dbReference>
<dbReference type="Gene3D" id="3.40.309.10">
    <property type="entry name" value="Aldehyde Dehydrogenase, Chain A, domain 2"/>
    <property type="match status" value="1"/>
</dbReference>
<evidence type="ECO:0000256" key="6">
    <source>
        <dbReference type="RuleBase" id="RU003345"/>
    </source>
</evidence>
<dbReference type="InterPro" id="IPR029510">
    <property type="entry name" value="Ald_DH_CS_GLU"/>
</dbReference>
<keyword evidence="9" id="KW-1185">Reference proteome</keyword>
<dbReference type="PROSITE" id="PS00687">
    <property type="entry name" value="ALDEHYDE_DEHYDR_GLU"/>
    <property type="match status" value="1"/>
</dbReference>
<evidence type="ECO:0000256" key="1">
    <source>
        <dbReference type="ARBA" id="ARBA00009986"/>
    </source>
</evidence>
<dbReference type="InterPro" id="IPR016160">
    <property type="entry name" value="Ald_DH_CS_CYS"/>
</dbReference>
<evidence type="ECO:0000256" key="3">
    <source>
        <dbReference type="ARBA" id="ARBA00024226"/>
    </source>
</evidence>
<dbReference type="InterPro" id="IPR016163">
    <property type="entry name" value="Ald_DH_C"/>
</dbReference>
<dbReference type="InterPro" id="IPR016162">
    <property type="entry name" value="Ald_DH_N"/>
</dbReference>
<dbReference type="InterPro" id="IPR016161">
    <property type="entry name" value="Ald_DH/histidinol_DH"/>
</dbReference>
<evidence type="ECO:0000259" key="7">
    <source>
        <dbReference type="Pfam" id="PF00171"/>
    </source>
</evidence>
<evidence type="ECO:0000313" key="8">
    <source>
        <dbReference type="EMBL" id="GAA0540094.1"/>
    </source>
</evidence>
<evidence type="ECO:0000256" key="5">
    <source>
        <dbReference type="PROSITE-ProRule" id="PRU10007"/>
    </source>
</evidence>
<comment type="catalytic activity">
    <reaction evidence="4">
        <text>an aldehyde + NAD(+) + H2O = a carboxylate + NADH + 2 H(+)</text>
        <dbReference type="Rhea" id="RHEA:16185"/>
        <dbReference type="ChEBI" id="CHEBI:15377"/>
        <dbReference type="ChEBI" id="CHEBI:15378"/>
        <dbReference type="ChEBI" id="CHEBI:17478"/>
        <dbReference type="ChEBI" id="CHEBI:29067"/>
        <dbReference type="ChEBI" id="CHEBI:57540"/>
        <dbReference type="ChEBI" id="CHEBI:57945"/>
        <dbReference type="EC" id="1.2.1.3"/>
    </reaction>
</comment>
<comment type="similarity">
    <text evidence="1 6">Belongs to the aldehyde dehydrogenase family.</text>
</comment>
<dbReference type="SUPFAM" id="SSF53720">
    <property type="entry name" value="ALDH-like"/>
    <property type="match status" value="1"/>
</dbReference>
<keyword evidence="2 6" id="KW-0560">Oxidoreductase</keyword>
<accession>A0ABP3NET3</accession>
<dbReference type="Proteomes" id="UP001500729">
    <property type="component" value="Unassembled WGS sequence"/>
</dbReference>
<comment type="caution">
    <text evidence="8">The sequence shown here is derived from an EMBL/GenBank/DDBJ whole genome shotgun (WGS) entry which is preliminary data.</text>
</comment>
<dbReference type="Gene3D" id="3.40.605.10">
    <property type="entry name" value="Aldehyde Dehydrogenase, Chain A, domain 1"/>
    <property type="match status" value="1"/>
</dbReference>
<evidence type="ECO:0000256" key="4">
    <source>
        <dbReference type="ARBA" id="ARBA00049194"/>
    </source>
</evidence>
<feature type="active site" evidence="5">
    <location>
        <position position="253"/>
    </location>
</feature>
<dbReference type="PANTHER" id="PTHR42804">
    <property type="entry name" value="ALDEHYDE DEHYDROGENASE"/>
    <property type="match status" value="1"/>
</dbReference>
<reference evidence="9" key="1">
    <citation type="journal article" date="2019" name="Int. J. Syst. Evol. Microbiol.">
        <title>The Global Catalogue of Microorganisms (GCM) 10K type strain sequencing project: providing services to taxonomists for standard genome sequencing and annotation.</title>
        <authorList>
            <consortium name="The Broad Institute Genomics Platform"/>
            <consortium name="The Broad Institute Genome Sequencing Center for Infectious Disease"/>
            <person name="Wu L."/>
            <person name="Ma J."/>
        </authorList>
    </citation>
    <scope>NUCLEOTIDE SEQUENCE [LARGE SCALE GENOMIC DNA]</scope>
    <source>
        <strain evidence="9">JCM 10303</strain>
    </source>
</reference>